<proteinExistence type="predicted"/>
<organism evidence="1 2">
    <name type="scientific">Gossypium hirsutum</name>
    <name type="common">Upland cotton</name>
    <name type="synonym">Gossypium mexicanum</name>
    <dbReference type="NCBI Taxonomy" id="3635"/>
    <lineage>
        <taxon>Eukaryota</taxon>
        <taxon>Viridiplantae</taxon>
        <taxon>Streptophyta</taxon>
        <taxon>Embryophyta</taxon>
        <taxon>Tracheophyta</taxon>
        <taxon>Spermatophyta</taxon>
        <taxon>Magnoliopsida</taxon>
        <taxon>eudicotyledons</taxon>
        <taxon>Gunneridae</taxon>
        <taxon>Pentapetalae</taxon>
        <taxon>rosids</taxon>
        <taxon>malvids</taxon>
        <taxon>Malvales</taxon>
        <taxon>Malvaceae</taxon>
        <taxon>Malvoideae</taxon>
        <taxon>Gossypium</taxon>
    </lineage>
</organism>
<dbReference type="SUPFAM" id="SSF56672">
    <property type="entry name" value="DNA/RNA polymerases"/>
    <property type="match status" value="1"/>
</dbReference>
<evidence type="ECO:0000313" key="2">
    <source>
        <dbReference type="RefSeq" id="XP_016694543.1"/>
    </source>
</evidence>
<dbReference type="STRING" id="3635.A0A1U8K0P2"/>
<protein>
    <submittedName>
        <fullName evidence="2">Uncharacterized protein</fullName>
    </submittedName>
</protein>
<reference evidence="1" key="1">
    <citation type="journal article" date="2020" name="Nat. Genet.">
        <title>Genomic diversifications of five Gossypium allopolyploid species and their impact on cotton improvement.</title>
        <authorList>
            <person name="Chen Z.J."/>
            <person name="Sreedasyam A."/>
            <person name="Ando A."/>
            <person name="Song Q."/>
            <person name="De Santiago L.M."/>
            <person name="Hulse-Kemp A.M."/>
            <person name="Ding M."/>
            <person name="Ye W."/>
            <person name="Kirkbride R.C."/>
            <person name="Jenkins J."/>
            <person name="Plott C."/>
            <person name="Lovell J."/>
            <person name="Lin Y.M."/>
            <person name="Vaughn R."/>
            <person name="Liu B."/>
            <person name="Simpson S."/>
            <person name="Scheffler B.E."/>
            <person name="Wen L."/>
            <person name="Saski C.A."/>
            <person name="Grover C.E."/>
            <person name="Hu G."/>
            <person name="Conover J.L."/>
            <person name="Carlson J.W."/>
            <person name="Shu S."/>
            <person name="Boston L.B."/>
            <person name="Williams M."/>
            <person name="Peterson D.G."/>
            <person name="McGee K."/>
            <person name="Jones D.C."/>
            <person name="Wendel J.F."/>
            <person name="Stelly D.M."/>
            <person name="Grimwood J."/>
            <person name="Schmutz J."/>
        </authorList>
    </citation>
    <scope>NUCLEOTIDE SEQUENCE [LARGE SCALE GENOMIC DNA]</scope>
    <source>
        <strain evidence="1">cv. TM-1</strain>
    </source>
</reference>
<dbReference type="KEGG" id="ghi:107911170"/>
<reference evidence="2" key="2">
    <citation type="submission" date="2025-08" db="UniProtKB">
        <authorList>
            <consortium name="RefSeq"/>
        </authorList>
    </citation>
    <scope>IDENTIFICATION</scope>
</reference>
<accession>A0A1U8K0P2</accession>
<sequence length="200" mass="23097">MIAEIKGLSPLTCMHKIQVVENAIPKREAQRRFNSLMMEVARKEVQKLLDAGMIYPISNSDWVSPVQVVLKKIGETIIENLAGDFQIPVAPEDREKIMFMCPFGTFTYRQILFGICNAPTTFQRSMKDNEFEFDQSCRDAFDMFKYPYSTKVSELSILMTSDRVTTRMQKELGHIQGELSHMQLEFSQLDGRIDIRLKDL</sequence>
<dbReference type="RefSeq" id="XP_016694543.1">
    <property type="nucleotide sequence ID" value="XM_016839054.1"/>
</dbReference>
<dbReference type="InterPro" id="IPR053134">
    <property type="entry name" value="RNA-dir_DNA_polymerase"/>
</dbReference>
<dbReference type="PANTHER" id="PTHR24559">
    <property type="entry name" value="TRANSPOSON TY3-I GAG-POL POLYPROTEIN"/>
    <property type="match status" value="1"/>
</dbReference>
<dbReference type="Proteomes" id="UP000818029">
    <property type="component" value="Chromosome D11"/>
</dbReference>
<dbReference type="PaxDb" id="3635-A0A1U8K0P2"/>
<dbReference type="Gene3D" id="3.10.10.10">
    <property type="entry name" value="HIV Type 1 Reverse Transcriptase, subunit A, domain 1"/>
    <property type="match status" value="1"/>
</dbReference>
<dbReference type="OrthoDB" id="1016794at2759"/>
<dbReference type="PANTHER" id="PTHR24559:SF445">
    <property type="entry name" value="RNA-DIRECTED DNA POLYMERASE HOMOLOG"/>
    <property type="match status" value="1"/>
</dbReference>
<dbReference type="InterPro" id="IPR043502">
    <property type="entry name" value="DNA/RNA_pol_sf"/>
</dbReference>
<evidence type="ECO:0000313" key="1">
    <source>
        <dbReference type="Proteomes" id="UP000818029"/>
    </source>
</evidence>
<dbReference type="AlphaFoldDB" id="A0A1U8K0P2"/>
<keyword evidence="1" id="KW-1185">Reference proteome</keyword>
<name>A0A1U8K0P2_GOSHI</name>
<gene>
    <name evidence="2" type="primary">LOC107911170</name>
</gene>
<dbReference type="GeneID" id="107911170"/>